<organism evidence="6 7">
    <name type="scientific">Granulibacter bethesdensis</name>
    <dbReference type="NCBI Taxonomy" id="364410"/>
    <lineage>
        <taxon>Bacteria</taxon>
        <taxon>Pseudomonadati</taxon>
        <taxon>Pseudomonadota</taxon>
        <taxon>Alphaproteobacteria</taxon>
        <taxon>Acetobacterales</taxon>
        <taxon>Acetobacteraceae</taxon>
        <taxon>Granulibacter</taxon>
    </lineage>
</organism>
<dbReference type="AlphaFoldDB" id="A0AAC9P948"/>
<dbReference type="PANTHER" id="PTHR10361">
    <property type="entry name" value="SODIUM-BILE ACID COTRANSPORTER"/>
    <property type="match status" value="1"/>
</dbReference>
<comment type="subcellular location">
    <subcellularLocation>
        <location evidence="1">Membrane</location>
        <topology evidence="1">Multi-pass membrane protein</topology>
    </subcellularLocation>
</comment>
<evidence type="ECO:0000256" key="4">
    <source>
        <dbReference type="ARBA" id="ARBA00023136"/>
    </source>
</evidence>
<dbReference type="Proteomes" id="UP000182373">
    <property type="component" value="Chromosome"/>
</dbReference>
<dbReference type="Pfam" id="PF01758">
    <property type="entry name" value="SBF"/>
    <property type="match status" value="1"/>
</dbReference>
<dbReference type="EMBL" id="CP018191">
    <property type="protein sequence ID" value="APH55206.1"/>
    <property type="molecule type" value="Genomic_DNA"/>
</dbReference>
<feature type="transmembrane region" description="Helical" evidence="5">
    <location>
        <begin position="193"/>
        <end position="214"/>
    </location>
</feature>
<dbReference type="RefSeq" id="WP_072573040.1">
    <property type="nucleotide sequence ID" value="NZ_CP018191.1"/>
</dbReference>
<protein>
    <submittedName>
        <fullName evidence="6">Transporter, Sodium/bile acid symporter family</fullName>
    </submittedName>
</protein>
<feature type="transmembrane region" description="Helical" evidence="5">
    <location>
        <begin position="127"/>
        <end position="150"/>
    </location>
</feature>
<feature type="transmembrane region" description="Helical" evidence="5">
    <location>
        <begin position="35"/>
        <end position="57"/>
    </location>
</feature>
<dbReference type="PANTHER" id="PTHR10361:SF28">
    <property type="entry name" value="P3 PROTEIN-RELATED"/>
    <property type="match status" value="1"/>
</dbReference>
<evidence type="ECO:0000256" key="3">
    <source>
        <dbReference type="ARBA" id="ARBA00022989"/>
    </source>
</evidence>
<dbReference type="Gene3D" id="1.20.1530.20">
    <property type="match status" value="1"/>
</dbReference>
<feature type="transmembrane region" description="Helical" evidence="5">
    <location>
        <begin position="98"/>
        <end position="120"/>
    </location>
</feature>
<reference evidence="7" key="1">
    <citation type="submission" date="2016-11" db="EMBL/GenBank/DDBJ databases">
        <title>Comparative genomic and phenotypic analysis of Granulibacter bethesdensis clinical isolates from patients with chronic granulomatous disease.</title>
        <authorList>
            <person name="Zarember K.A."/>
            <person name="Porcella S.F."/>
            <person name="Chu J."/>
            <person name="Ding L."/>
            <person name="Dahlstrom E."/>
            <person name="Barbian K."/>
            <person name="Martens C."/>
            <person name="Sykora L."/>
            <person name="Kramer S."/>
            <person name="Pettinato A.M."/>
            <person name="Hong H."/>
            <person name="Wald G."/>
            <person name="Berg L.J."/>
            <person name="Rogge L.S."/>
            <person name="Greenberg D.E."/>
            <person name="Falcone E.L."/>
            <person name="Neves J.F."/>
            <person name="Simoes M.J."/>
            <person name="Casal M."/>
            <person name="Rodriguez-Lopez F.C."/>
            <person name="Zelazny A."/>
            <person name="Gallin J.I."/>
            <person name="Holland S.M."/>
        </authorList>
    </citation>
    <scope>NUCLEOTIDE SEQUENCE [LARGE SCALE GENOMIC DNA]</scope>
    <source>
        <strain evidence="7">NIH9.1</strain>
    </source>
</reference>
<dbReference type="GO" id="GO:0016020">
    <property type="term" value="C:membrane"/>
    <property type="evidence" value="ECO:0007669"/>
    <property type="project" value="UniProtKB-SubCell"/>
</dbReference>
<sequence>MSLAPLNASPGLQIFPVLAILVSVLAWFWPEPFAIALPWISPLLALVMLAMGITLTLDDFRRLATRPAPVLAGLGLHYLIMPLAALGIARLLHLPPDLTAGMILTGSVASGTASTVMVYLSGGEVALSVTISACSTIVGVAMTPLLTWLYTSSTIPIDYGAMLLSIVEIVLLPVGLGLLLRHTVPTMITRVEPGLPILCMAAVIIIIGAIVSAVPDNTLTEAAPMILAVAMHNTTGLLGGYFGGRLLGFNEAVCRTLALEVGMQNSGLAATLARLYISSSAAIPAVFFSIWHNLSGSLLAGYWSRHPASLSTRQKHAAQHTSFSER</sequence>
<dbReference type="InterPro" id="IPR004710">
    <property type="entry name" value="Bilac:Na_transpt"/>
</dbReference>
<feature type="transmembrane region" description="Helical" evidence="5">
    <location>
        <begin position="268"/>
        <end position="291"/>
    </location>
</feature>
<feature type="transmembrane region" description="Helical" evidence="5">
    <location>
        <begin position="226"/>
        <end position="247"/>
    </location>
</feature>
<feature type="transmembrane region" description="Helical" evidence="5">
    <location>
        <begin position="69"/>
        <end position="92"/>
    </location>
</feature>
<evidence type="ECO:0000313" key="7">
    <source>
        <dbReference type="Proteomes" id="UP000182373"/>
    </source>
</evidence>
<evidence type="ECO:0000256" key="5">
    <source>
        <dbReference type="SAM" id="Phobius"/>
    </source>
</evidence>
<keyword evidence="4 5" id="KW-0472">Membrane</keyword>
<proteinExistence type="predicted"/>
<gene>
    <name evidence="6" type="ORF">GbCGDNIH9_1890</name>
</gene>
<evidence type="ECO:0000256" key="2">
    <source>
        <dbReference type="ARBA" id="ARBA00022692"/>
    </source>
</evidence>
<feature type="transmembrane region" description="Helical" evidence="5">
    <location>
        <begin position="12"/>
        <end position="29"/>
    </location>
</feature>
<dbReference type="InterPro" id="IPR002657">
    <property type="entry name" value="BilAc:Na_symport/Acr3"/>
</dbReference>
<accession>A0AAC9P948</accession>
<dbReference type="InterPro" id="IPR038770">
    <property type="entry name" value="Na+/solute_symporter_sf"/>
</dbReference>
<evidence type="ECO:0000313" key="6">
    <source>
        <dbReference type="EMBL" id="APH55206.1"/>
    </source>
</evidence>
<feature type="transmembrane region" description="Helical" evidence="5">
    <location>
        <begin position="162"/>
        <end position="181"/>
    </location>
</feature>
<evidence type="ECO:0000256" key="1">
    <source>
        <dbReference type="ARBA" id="ARBA00004141"/>
    </source>
</evidence>
<keyword evidence="3 5" id="KW-1133">Transmembrane helix</keyword>
<name>A0AAC9P948_9PROT</name>
<keyword evidence="2 5" id="KW-0812">Transmembrane</keyword>